<gene>
    <name evidence="2" type="ORF">GRF29_77g1556975</name>
</gene>
<dbReference type="InterPro" id="IPR044398">
    <property type="entry name" value="Globin-sensor_dom"/>
</dbReference>
<protein>
    <recommendedName>
        <fullName evidence="1">Globin-sensor domain-containing protein</fullName>
    </recommendedName>
</protein>
<dbReference type="Pfam" id="PF11563">
    <property type="entry name" value="Protoglobin"/>
    <property type="match status" value="1"/>
</dbReference>
<accession>A0AAN6M0B6</accession>
<evidence type="ECO:0000313" key="3">
    <source>
        <dbReference type="Proteomes" id="UP001280581"/>
    </source>
</evidence>
<dbReference type="EMBL" id="WVTA01000007">
    <property type="protein sequence ID" value="KAK3208680.1"/>
    <property type="molecule type" value="Genomic_DNA"/>
</dbReference>
<dbReference type="GO" id="GO:0019825">
    <property type="term" value="F:oxygen binding"/>
    <property type="evidence" value="ECO:0007669"/>
    <property type="project" value="InterPro"/>
</dbReference>
<dbReference type="AlphaFoldDB" id="A0AAN6M0B6"/>
<feature type="domain" description="Globin-sensor" evidence="1">
    <location>
        <begin position="24"/>
        <end position="205"/>
    </location>
</feature>
<organism evidence="2 3">
    <name type="scientific">Pseudopithomyces chartarum</name>
    <dbReference type="NCBI Taxonomy" id="1892770"/>
    <lineage>
        <taxon>Eukaryota</taxon>
        <taxon>Fungi</taxon>
        <taxon>Dikarya</taxon>
        <taxon>Ascomycota</taxon>
        <taxon>Pezizomycotina</taxon>
        <taxon>Dothideomycetes</taxon>
        <taxon>Pleosporomycetidae</taxon>
        <taxon>Pleosporales</taxon>
        <taxon>Massarineae</taxon>
        <taxon>Didymosphaeriaceae</taxon>
        <taxon>Pseudopithomyces</taxon>
    </lineage>
</organism>
<keyword evidence="3" id="KW-1185">Reference proteome</keyword>
<dbReference type="Proteomes" id="UP001280581">
    <property type="component" value="Unassembled WGS sequence"/>
</dbReference>
<sequence>MYSASNLPVGMAHVERRELYEDLQARLEYLKSFLEFGPADVHVLNECRPQIKALIPALSDNHFFTKLLKQDITAQALITKNTTEETYLDEDDFYGPDSKNIRNRNMFVRWYLTRMNSDPTKASYWEYMNMVGAMHAGHLRRNPLEIDVIHFSLLIGYVQNTLTEAILLSSSISTHNKAPLVKAWGKLLWIQMDLFTKWHVKDGKEYDQLTTRATKLDPATDLNSMKDDNGNEVKCPFSNVAKLEQVETNGILKRGYMYENSGVRTRNNIPGGGIGSIESIAEPLSLGCPVGTQIPGSPQISIASSRSK</sequence>
<reference evidence="2 3" key="1">
    <citation type="submission" date="2021-02" db="EMBL/GenBank/DDBJ databases">
        <title>Genome assembly of Pseudopithomyces chartarum.</title>
        <authorList>
            <person name="Jauregui R."/>
            <person name="Singh J."/>
            <person name="Voisey C."/>
        </authorList>
    </citation>
    <scope>NUCLEOTIDE SEQUENCE [LARGE SCALE GENOMIC DNA]</scope>
    <source>
        <strain evidence="2 3">AGR01</strain>
    </source>
</reference>
<dbReference type="Gene3D" id="1.10.490.10">
    <property type="entry name" value="Globins"/>
    <property type="match status" value="1"/>
</dbReference>
<proteinExistence type="predicted"/>
<dbReference type="GO" id="GO:0020037">
    <property type="term" value="F:heme binding"/>
    <property type="evidence" value="ECO:0007669"/>
    <property type="project" value="InterPro"/>
</dbReference>
<evidence type="ECO:0000313" key="2">
    <source>
        <dbReference type="EMBL" id="KAK3208680.1"/>
    </source>
</evidence>
<name>A0AAN6M0B6_9PLEO</name>
<evidence type="ECO:0000259" key="1">
    <source>
        <dbReference type="Pfam" id="PF11563"/>
    </source>
</evidence>
<dbReference type="PANTHER" id="PTHR42071">
    <property type="entry name" value="PROTOGLOBIN DOMAIN-CONTAINING PROTEIN"/>
    <property type="match status" value="1"/>
</dbReference>
<dbReference type="PANTHER" id="PTHR42071:SF1">
    <property type="entry name" value="GLOBIN-SENSOR DOMAIN-CONTAINING PROTEIN"/>
    <property type="match status" value="1"/>
</dbReference>
<comment type="caution">
    <text evidence="2">The sequence shown here is derived from an EMBL/GenBank/DDBJ whole genome shotgun (WGS) entry which is preliminary data.</text>
</comment>
<dbReference type="InterPro" id="IPR012292">
    <property type="entry name" value="Globin/Proto"/>
</dbReference>